<dbReference type="Pfam" id="PF00252">
    <property type="entry name" value="Ribosomal_L16"/>
    <property type="match status" value="1"/>
</dbReference>
<keyword evidence="2 4" id="KW-0689">Ribosomal protein</keyword>
<evidence type="ECO:0000256" key="4">
    <source>
        <dbReference type="RuleBase" id="RU004413"/>
    </source>
</evidence>
<evidence type="ECO:0000313" key="5">
    <source>
        <dbReference type="EMBL" id="KAJ6260216.1"/>
    </source>
</evidence>
<evidence type="ECO:0000256" key="1">
    <source>
        <dbReference type="ARBA" id="ARBA00008931"/>
    </source>
</evidence>
<sequence>MRLEEPPTMAWPTLLRPAFAKPPTRSILTSSTSSILRAALQPRQPSYTLRAFSTTPQCANWLMPQNVNQRRYRRGQVHVATGGSVRGTTVVWGDFGLRMIDTHRRISAHQLKNGEETIRKRLRGMNYKLYMRINAGIPIWKKGNEMRMGGGKGSFDHWAARVGVMKVIFELKGDIHEKVARDAFRLAAAKLPGQYEFVKKGDPAVIGITKLTPEFAQQLIDSKAKLPYKLQKVREWQREGKDVPLKEIIFSKEPSMTPGRIIPTSSS</sequence>
<keyword evidence="3 4" id="KW-0687">Ribonucleoprotein</keyword>
<protein>
    <submittedName>
        <fullName evidence="5">54S ribosomal protein L16</fullName>
    </submittedName>
</protein>
<dbReference type="InterPro" id="IPR036920">
    <property type="entry name" value="Ribosomal_uL16_sf"/>
</dbReference>
<dbReference type="PRINTS" id="PR00060">
    <property type="entry name" value="RIBOSOMALL16"/>
</dbReference>
<dbReference type="InterPro" id="IPR016180">
    <property type="entry name" value="Ribosomal_uL16_dom"/>
</dbReference>
<proteinExistence type="inferred from homology"/>
<dbReference type="InterPro" id="IPR047873">
    <property type="entry name" value="Ribosomal_uL16"/>
</dbReference>
<dbReference type="SUPFAM" id="SSF54686">
    <property type="entry name" value="Ribosomal protein L16p/L10e"/>
    <property type="match status" value="1"/>
</dbReference>
<dbReference type="GO" id="GO:0005762">
    <property type="term" value="C:mitochondrial large ribosomal subunit"/>
    <property type="evidence" value="ECO:0007669"/>
    <property type="project" value="TreeGrafter"/>
</dbReference>
<dbReference type="Gene3D" id="3.90.1170.10">
    <property type="entry name" value="Ribosomal protein L10e/L16"/>
    <property type="match status" value="1"/>
</dbReference>
<dbReference type="CDD" id="cd01433">
    <property type="entry name" value="Ribosomal_L16_L10e"/>
    <property type="match status" value="1"/>
</dbReference>
<dbReference type="EMBL" id="JAQGDS010000005">
    <property type="protein sequence ID" value="KAJ6260216.1"/>
    <property type="molecule type" value="Genomic_DNA"/>
</dbReference>
<comment type="caution">
    <text evidence="5">The sequence shown here is derived from an EMBL/GenBank/DDBJ whole genome shotgun (WGS) entry which is preliminary data.</text>
</comment>
<name>A0AAD6NHY1_DREDA</name>
<dbReference type="GO" id="GO:0019843">
    <property type="term" value="F:rRNA binding"/>
    <property type="evidence" value="ECO:0007669"/>
    <property type="project" value="InterPro"/>
</dbReference>
<accession>A0AAD6NHY1</accession>
<dbReference type="GO" id="GO:0003735">
    <property type="term" value="F:structural constituent of ribosome"/>
    <property type="evidence" value="ECO:0007669"/>
    <property type="project" value="InterPro"/>
</dbReference>
<dbReference type="NCBIfam" id="TIGR01164">
    <property type="entry name" value="rplP_bact"/>
    <property type="match status" value="1"/>
</dbReference>
<dbReference type="GO" id="GO:0032543">
    <property type="term" value="P:mitochondrial translation"/>
    <property type="evidence" value="ECO:0007669"/>
    <property type="project" value="TreeGrafter"/>
</dbReference>
<dbReference type="InterPro" id="IPR020798">
    <property type="entry name" value="Ribosomal_uL16_CS"/>
</dbReference>
<dbReference type="PROSITE" id="PS00701">
    <property type="entry name" value="RIBOSOMAL_L16_2"/>
    <property type="match status" value="1"/>
</dbReference>
<organism evidence="5 6">
    <name type="scientific">Drechslerella dactyloides</name>
    <name type="common">Nematode-trapping fungus</name>
    <name type="synonym">Arthrobotrys dactyloides</name>
    <dbReference type="NCBI Taxonomy" id="74499"/>
    <lineage>
        <taxon>Eukaryota</taxon>
        <taxon>Fungi</taxon>
        <taxon>Dikarya</taxon>
        <taxon>Ascomycota</taxon>
        <taxon>Pezizomycotina</taxon>
        <taxon>Orbiliomycetes</taxon>
        <taxon>Orbiliales</taxon>
        <taxon>Orbiliaceae</taxon>
        <taxon>Drechslerella</taxon>
    </lineage>
</organism>
<dbReference type="Proteomes" id="UP001221413">
    <property type="component" value="Unassembled WGS sequence"/>
</dbReference>
<comment type="similarity">
    <text evidence="1 4">Belongs to the universal ribosomal protein uL16 family.</text>
</comment>
<dbReference type="AlphaFoldDB" id="A0AAD6NHY1"/>
<gene>
    <name evidence="5" type="ORF">Dda_4440</name>
</gene>
<keyword evidence="6" id="KW-1185">Reference proteome</keyword>
<evidence type="ECO:0000256" key="3">
    <source>
        <dbReference type="ARBA" id="ARBA00023274"/>
    </source>
</evidence>
<dbReference type="PANTHER" id="PTHR12220">
    <property type="entry name" value="50S/60S RIBOSOMAL PROTEIN L16"/>
    <property type="match status" value="1"/>
</dbReference>
<evidence type="ECO:0000313" key="6">
    <source>
        <dbReference type="Proteomes" id="UP001221413"/>
    </source>
</evidence>
<dbReference type="InterPro" id="IPR000114">
    <property type="entry name" value="Ribosomal_uL16_bact-type"/>
</dbReference>
<reference evidence="5" key="1">
    <citation type="submission" date="2023-01" db="EMBL/GenBank/DDBJ databases">
        <title>The chitinases involved in constricting ring structure development in the nematode-trapping fungus Drechslerella dactyloides.</title>
        <authorList>
            <person name="Wang R."/>
            <person name="Zhang L."/>
            <person name="Tang P."/>
            <person name="Li S."/>
            <person name="Liang L."/>
        </authorList>
    </citation>
    <scope>NUCLEOTIDE SEQUENCE</scope>
    <source>
        <strain evidence="5">YMF1.00031</strain>
    </source>
</reference>
<dbReference type="PANTHER" id="PTHR12220:SF13">
    <property type="entry name" value="LARGE RIBOSOMAL SUBUNIT PROTEIN UL16M"/>
    <property type="match status" value="1"/>
</dbReference>
<evidence type="ECO:0000256" key="2">
    <source>
        <dbReference type="ARBA" id="ARBA00022980"/>
    </source>
</evidence>